<dbReference type="EMBL" id="JAUSWM010000004">
    <property type="protein sequence ID" value="MDQ0483639.1"/>
    <property type="molecule type" value="Genomic_DNA"/>
</dbReference>
<feature type="transmembrane region" description="Helical" evidence="1">
    <location>
        <begin position="6"/>
        <end position="23"/>
    </location>
</feature>
<keyword evidence="3" id="KW-1185">Reference proteome</keyword>
<reference evidence="2" key="1">
    <citation type="submission" date="2023-07" db="EMBL/GenBank/DDBJ databases">
        <title>Genomic Encyclopedia of Type Strains, Phase IV (KMG-IV): sequencing the most valuable type-strain genomes for metagenomic binning, comparative biology and taxonomic classification.</title>
        <authorList>
            <person name="Goeker M."/>
        </authorList>
    </citation>
    <scope>NUCLEOTIDE SEQUENCE [LARGE SCALE GENOMIC DNA]</scope>
    <source>
        <strain evidence="2">JSM 076093</strain>
    </source>
</reference>
<dbReference type="GeneID" id="301328121"/>
<sequence length="81" mass="9263">MTKKMWFVLLIGIIILAYSVIEIPKFKKSNEKKELWTFSSLLLVGYSLLIAQTMNAPIPNPLDLITFVYKPISKVLFALMS</sequence>
<evidence type="ECO:0000313" key="2">
    <source>
        <dbReference type="EMBL" id="MDQ0483639.1"/>
    </source>
</evidence>
<organism evidence="2 3">
    <name type="scientific">Guptibacillus hwajinpoensis</name>
    <dbReference type="NCBI Taxonomy" id="208199"/>
    <lineage>
        <taxon>Bacteria</taxon>
        <taxon>Bacillati</taxon>
        <taxon>Bacillota</taxon>
        <taxon>Bacilli</taxon>
        <taxon>Bacillales</taxon>
        <taxon>Guptibacillaceae</taxon>
        <taxon>Guptibacillus</taxon>
    </lineage>
</organism>
<comment type="caution">
    <text evidence="2">The sequence shown here is derived from an EMBL/GenBank/DDBJ whole genome shotgun (WGS) entry which is preliminary data.</text>
</comment>
<evidence type="ECO:0000256" key="1">
    <source>
        <dbReference type="SAM" id="Phobius"/>
    </source>
</evidence>
<keyword evidence="1" id="KW-1133">Transmembrane helix</keyword>
<protein>
    <submittedName>
        <fullName evidence="2">Uncharacterized protein</fullName>
    </submittedName>
</protein>
<name>A0ABU0K5R1_9BACL</name>
<keyword evidence="1" id="KW-0812">Transmembrane</keyword>
<evidence type="ECO:0000313" key="3">
    <source>
        <dbReference type="Proteomes" id="UP001226720"/>
    </source>
</evidence>
<gene>
    <name evidence="2" type="ORF">QO000_002621</name>
</gene>
<keyword evidence="1" id="KW-0472">Membrane</keyword>
<proteinExistence type="predicted"/>
<dbReference type="RefSeq" id="WP_301552474.1">
    <property type="nucleotide sequence ID" value="NZ_JAQRMZ010000008.1"/>
</dbReference>
<dbReference type="Proteomes" id="UP001226720">
    <property type="component" value="Unassembled WGS sequence"/>
</dbReference>
<accession>A0ABU0K5R1</accession>
<feature type="transmembrane region" description="Helical" evidence="1">
    <location>
        <begin position="35"/>
        <end position="54"/>
    </location>
</feature>